<dbReference type="SMART" id="SM00241">
    <property type="entry name" value="ZP"/>
    <property type="match status" value="1"/>
</dbReference>
<dbReference type="EMBL" id="WNYA01000002">
    <property type="protein sequence ID" value="KAG8588768.1"/>
    <property type="molecule type" value="Genomic_DNA"/>
</dbReference>
<keyword evidence="6" id="KW-1185">Reference proteome</keyword>
<evidence type="ECO:0000256" key="2">
    <source>
        <dbReference type="ARBA" id="ARBA00023157"/>
    </source>
</evidence>
<name>A0AAV7CUH7_ENGPU</name>
<gene>
    <name evidence="5" type="ORF">GDO81_006096</name>
</gene>
<organism evidence="5 6">
    <name type="scientific">Engystomops pustulosus</name>
    <name type="common">Tungara frog</name>
    <name type="synonym">Physalaemus pustulosus</name>
    <dbReference type="NCBI Taxonomy" id="76066"/>
    <lineage>
        <taxon>Eukaryota</taxon>
        <taxon>Metazoa</taxon>
        <taxon>Chordata</taxon>
        <taxon>Craniata</taxon>
        <taxon>Vertebrata</taxon>
        <taxon>Euteleostomi</taxon>
        <taxon>Amphibia</taxon>
        <taxon>Batrachia</taxon>
        <taxon>Anura</taxon>
        <taxon>Neobatrachia</taxon>
        <taxon>Hyloidea</taxon>
        <taxon>Leptodactylidae</taxon>
        <taxon>Leiuperinae</taxon>
        <taxon>Engystomops</taxon>
    </lineage>
</organism>
<evidence type="ECO:0000256" key="3">
    <source>
        <dbReference type="SAM" id="SignalP"/>
    </source>
</evidence>
<dbReference type="Gene3D" id="2.60.40.4100">
    <property type="entry name" value="Zona pellucida, ZP-C domain"/>
    <property type="match status" value="1"/>
</dbReference>
<evidence type="ECO:0000256" key="1">
    <source>
        <dbReference type="ARBA" id="ARBA00022729"/>
    </source>
</evidence>
<keyword evidence="1 3" id="KW-0732">Signal</keyword>
<protein>
    <recommendedName>
        <fullName evidence="4">ZP domain-containing protein</fullName>
    </recommendedName>
</protein>
<dbReference type="EMBL" id="WNYA01000002">
    <property type="protein sequence ID" value="KAG8588769.1"/>
    <property type="molecule type" value="Genomic_DNA"/>
</dbReference>
<evidence type="ECO:0000313" key="6">
    <source>
        <dbReference type="Proteomes" id="UP000824782"/>
    </source>
</evidence>
<dbReference type="PANTHER" id="PTHR14002:SF61">
    <property type="entry name" value="UROMODULIN"/>
    <property type="match status" value="1"/>
</dbReference>
<dbReference type="Gene3D" id="2.60.40.3210">
    <property type="entry name" value="Zona pellucida, ZP-N domain"/>
    <property type="match status" value="1"/>
</dbReference>
<accession>A0AAV7CUH7</accession>
<dbReference type="InterPro" id="IPR055355">
    <property type="entry name" value="ZP-C"/>
</dbReference>
<reference evidence="5" key="1">
    <citation type="thesis" date="2020" institute="ProQuest LLC" country="789 East Eisenhower Parkway, Ann Arbor, MI, USA">
        <title>Comparative Genomics and Chromosome Evolution.</title>
        <authorList>
            <person name="Mudd A.B."/>
        </authorList>
    </citation>
    <scope>NUCLEOTIDE SEQUENCE</scope>
    <source>
        <strain evidence="5">237g6f4</strain>
        <tissue evidence="5">Blood</tissue>
    </source>
</reference>
<feature type="chain" id="PRO_5044715794" description="ZP domain-containing protein" evidence="3">
    <location>
        <begin position="20"/>
        <end position="366"/>
    </location>
</feature>
<evidence type="ECO:0000259" key="4">
    <source>
        <dbReference type="PROSITE" id="PS51034"/>
    </source>
</evidence>
<evidence type="ECO:0000313" key="5">
    <source>
        <dbReference type="EMBL" id="KAG8588769.1"/>
    </source>
</evidence>
<proteinExistence type="predicted"/>
<dbReference type="PROSITE" id="PS51034">
    <property type="entry name" value="ZP_2"/>
    <property type="match status" value="1"/>
</dbReference>
<dbReference type="InterPro" id="IPR001507">
    <property type="entry name" value="ZP_dom"/>
</dbReference>
<feature type="domain" description="ZP" evidence="4">
    <location>
        <begin position="59"/>
        <end position="318"/>
    </location>
</feature>
<dbReference type="InterPro" id="IPR042235">
    <property type="entry name" value="ZP-C_dom"/>
</dbReference>
<sequence>MFSLLGSMVLLAMLWTAEGTCIPDCLADEVCNNSSVCEANKTYYASSGLTLYNTSSTVTCKGSNMTMSVGKNLLEFLNYNPSASTLSQYNCTGAQLDILGGQRVYSLIVQTTNGICGNTMTTNSTHVTFANIINIPGKNTNGIVAAGNISIQFSCSYNITMQTSLYTVIKPVMTTQNLNSGGIAGDTGTTLAAYTSPTYTQPMQQTQQQDLPIGSTLYFGMSTQFFDPAFVLRVDQCFATPTVDGTGSIKVTLIQGGCSTSNGPYIQVVENGVSKEVRFSITSFAFQGFDSVYIFCDARLCNNASGSCSKCSSSRDASLDSTQFTLGPFTFLDNTEYSSSSRTGFSVTLLFGSLLCLWIHLKTEII</sequence>
<feature type="signal peptide" evidence="3">
    <location>
        <begin position="1"/>
        <end position="19"/>
    </location>
</feature>
<dbReference type="Pfam" id="PF00100">
    <property type="entry name" value="Zona_pellucida"/>
    <property type="match status" value="1"/>
</dbReference>
<dbReference type="PANTHER" id="PTHR14002">
    <property type="entry name" value="ENDOGLIN/TGF-BETA RECEPTOR TYPE III"/>
    <property type="match status" value="1"/>
</dbReference>
<dbReference type="Proteomes" id="UP000824782">
    <property type="component" value="Unassembled WGS sequence"/>
</dbReference>
<comment type="caution">
    <text evidence="5">The sequence shown here is derived from an EMBL/GenBank/DDBJ whole genome shotgun (WGS) entry which is preliminary data.</text>
</comment>
<keyword evidence="2" id="KW-1015">Disulfide bond</keyword>
<dbReference type="AlphaFoldDB" id="A0AAV7CUH7"/>